<keyword evidence="2" id="KW-1133">Transmembrane helix</keyword>
<feature type="transmembrane region" description="Helical" evidence="2">
    <location>
        <begin position="437"/>
        <end position="457"/>
    </location>
</feature>
<accession>A0A1Y3XST2</accession>
<keyword evidence="2" id="KW-0812">Transmembrane</keyword>
<name>A0A1Y3XST2_9ACTN</name>
<feature type="transmembrane region" description="Helical" evidence="2">
    <location>
        <begin position="172"/>
        <end position="195"/>
    </location>
</feature>
<evidence type="ECO:0000256" key="1">
    <source>
        <dbReference type="SAM" id="MobiDB-lite"/>
    </source>
</evidence>
<gene>
    <name evidence="3" type="ORF">B5G02_05770</name>
</gene>
<feature type="transmembrane region" description="Helical" evidence="2">
    <location>
        <begin position="491"/>
        <end position="513"/>
    </location>
</feature>
<evidence type="ECO:0000313" key="3">
    <source>
        <dbReference type="EMBL" id="OUN88563.1"/>
    </source>
</evidence>
<dbReference type="AlphaFoldDB" id="A0A1Y3XST2"/>
<organism evidence="3 4">
    <name type="scientific">[Collinsella] massiliensis</name>
    <dbReference type="NCBI Taxonomy" id="1232426"/>
    <lineage>
        <taxon>Bacteria</taxon>
        <taxon>Bacillati</taxon>
        <taxon>Actinomycetota</taxon>
        <taxon>Coriobacteriia</taxon>
        <taxon>Coriobacteriales</taxon>
        <taxon>Coriobacteriaceae</taxon>
        <taxon>Enorma</taxon>
    </lineage>
</organism>
<evidence type="ECO:0000313" key="4">
    <source>
        <dbReference type="Proteomes" id="UP000195781"/>
    </source>
</evidence>
<evidence type="ECO:0000256" key="2">
    <source>
        <dbReference type="SAM" id="Phobius"/>
    </source>
</evidence>
<proteinExistence type="predicted"/>
<sequence length="637" mass="66963">MAFGAGGGKSGRSDSKTARVWRGPSSGTAFRAEGPFGLVRRPGATSEKQPFYHLSFTAGEWAKSILLRVGVPAALIAFLLYSSRYEMGSLAWLQKMGIAVSLACFAAWWLVHWYFAIWRKSNADNDRSAPIVTVCRAALALALLFVACIVAVSVSGANLLSPTGDVGSLLTIIASAWGMFWESGMLPAVALLTAVRLASCFYKRWAAGFEATETLWWIDAAARACSIVLHIIAVLGLVVAACKFSPLLLALAMSGLYGGDVVFYVALEGPWAAELAAALGQLAAADAWWVLAIALVVNTAWRRFRLWRDVSSEAEKQRLKQERANAPASTGAASEENAKVPSLRTYLLRRVSVVVAGAGWVVLVFAVVAVFLSLVNPAMGPGLGLIGPLMVSVFGTDTALPMAVIAFIVIQALLAVEERWNDATRERHGCLNGLAKLVLYASEVGLAGLVIYGIVLAQGRYDALGLVMSQVTSGFTSPTLWTFLAQVVARTVFIVVVACLGLALLIFVLSALAGGGGGSSGGGGYGGGSGGGGGGAFAGGGFGGSGSKVQTVNDRYGRRLASVADEGIFGTAVRDRHGGKIGEVTTNWDGSTRVRVGNDEYRVRDAAFGSDKIVSKDGEDIGRVSESGWGDDRFREN</sequence>
<feature type="transmembrane region" description="Helical" evidence="2">
    <location>
        <begin position="96"/>
        <end position="117"/>
    </location>
</feature>
<feature type="transmembrane region" description="Helical" evidence="2">
    <location>
        <begin position="137"/>
        <end position="160"/>
    </location>
</feature>
<dbReference type="EMBL" id="NFIE01000011">
    <property type="protein sequence ID" value="OUN88563.1"/>
    <property type="molecule type" value="Genomic_DNA"/>
</dbReference>
<reference evidence="4" key="1">
    <citation type="submission" date="2017-04" db="EMBL/GenBank/DDBJ databases">
        <title>Function of individual gut microbiota members based on whole genome sequencing of pure cultures obtained from chicken caecum.</title>
        <authorList>
            <person name="Medvecky M."/>
            <person name="Cejkova D."/>
            <person name="Polansky O."/>
            <person name="Karasova D."/>
            <person name="Kubasova T."/>
            <person name="Cizek A."/>
            <person name="Rychlik I."/>
        </authorList>
    </citation>
    <scope>NUCLEOTIDE SEQUENCE [LARGE SCALE GENOMIC DNA]</scope>
    <source>
        <strain evidence="4">An5</strain>
    </source>
</reference>
<feature type="compositionally biased region" description="Gly residues" evidence="1">
    <location>
        <begin position="1"/>
        <end position="10"/>
    </location>
</feature>
<comment type="caution">
    <text evidence="3">The sequence shown here is derived from an EMBL/GenBank/DDBJ whole genome shotgun (WGS) entry which is preliminary data.</text>
</comment>
<feature type="transmembrane region" description="Helical" evidence="2">
    <location>
        <begin position="463"/>
        <end position="484"/>
    </location>
</feature>
<dbReference type="Proteomes" id="UP000195781">
    <property type="component" value="Unassembled WGS sequence"/>
</dbReference>
<feature type="transmembrane region" description="Helical" evidence="2">
    <location>
        <begin position="399"/>
        <end position="416"/>
    </location>
</feature>
<keyword evidence="4" id="KW-1185">Reference proteome</keyword>
<feature type="transmembrane region" description="Helical" evidence="2">
    <location>
        <begin position="279"/>
        <end position="301"/>
    </location>
</feature>
<feature type="transmembrane region" description="Helical" evidence="2">
    <location>
        <begin position="215"/>
        <end position="240"/>
    </location>
</feature>
<feature type="transmembrane region" description="Helical" evidence="2">
    <location>
        <begin position="65"/>
        <end position="84"/>
    </location>
</feature>
<feature type="region of interest" description="Disordered" evidence="1">
    <location>
        <begin position="1"/>
        <end position="27"/>
    </location>
</feature>
<feature type="transmembrane region" description="Helical" evidence="2">
    <location>
        <begin position="353"/>
        <end position="379"/>
    </location>
</feature>
<protein>
    <submittedName>
        <fullName evidence="3">Uncharacterized protein</fullName>
    </submittedName>
</protein>
<keyword evidence="2" id="KW-0472">Membrane</keyword>